<accession>A0A9R1VS64</accession>
<evidence type="ECO:0008006" key="3">
    <source>
        <dbReference type="Google" id="ProtNLM"/>
    </source>
</evidence>
<dbReference type="AlphaFoldDB" id="A0A9R1VS64"/>
<dbReference type="PANTHER" id="PTHR48475">
    <property type="entry name" value="RIBONUCLEASE H"/>
    <property type="match status" value="1"/>
</dbReference>
<dbReference type="EMBL" id="NBSK02000004">
    <property type="protein sequence ID" value="KAJ0209621.1"/>
    <property type="molecule type" value="Genomic_DNA"/>
</dbReference>
<keyword evidence="2" id="KW-1185">Reference proteome</keyword>
<dbReference type="InterPro" id="IPR036397">
    <property type="entry name" value="RNaseH_sf"/>
</dbReference>
<comment type="caution">
    <text evidence="1">The sequence shown here is derived from an EMBL/GenBank/DDBJ whole genome shotgun (WGS) entry which is preliminary data.</text>
</comment>
<dbReference type="Gene3D" id="3.30.420.10">
    <property type="entry name" value="Ribonuclease H-like superfamily/Ribonuclease H"/>
    <property type="match status" value="1"/>
</dbReference>
<reference evidence="1 2" key="1">
    <citation type="journal article" date="2017" name="Nat. Commun.">
        <title>Genome assembly with in vitro proximity ligation data and whole-genome triplication in lettuce.</title>
        <authorList>
            <person name="Reyes-Chin-Wo S."/>
            <person name="Wang Z."/>
            <person name="Yang X."/>
            <person name="Kozik A."/>
            <person name="Arikit S."/>
            <person name="Song C."/>
            <person name="Xia L."/>
            <person name="Froenicke L."/>
            <person name="Lavelle D.O."/>
            <person name="Truco M.J."/>
            <person name="Xia R."/>
            <person name="Zhu S."/>
            <person name="Xu C."/>
            <person name="Xu H."/>
            <person name="Xu X."/>
            <person name="Cox K."/>
            <person name="Korf I."/>
            <person name="Meyers B.C."/>
            <person name="Michelmore R.W."/>
        </authorList>
    </citation>
    <scope>NUCLEOTIDE SEQUENCE [LARGE SCALE GENOMIC DNA]</scope>
    <source>
        <strain evidence="2">cv. Salinas</strain>
        <tissue evidence="1">Seedlings</tissue>
    </source>
</reference>
<evidence type="ECO:0000313" key="2">
    <source>
        <dbReference type="Proteomes" id="UP000235145"/>
    </source>
</evidence>
<name>A0A9R1VS64_LACSA</name>
<proteinExistence type="predicted"/>
<dbReference type="PANTHER" id="PTHR48475:SF2">
    <property type="entry name" value="RIBONUCLEASE H"/>
    <property type="match status" value="1"/>
</dbReference>
<sequence length="123" mass="13683">MISITTLGLASRHRPSQTIISVDPLEPEAGKELWKLYTDDATSKEGSGTSLILQSPKGEEITYALRFDFQVSKNEVEYEALLADMRLAKEVSAKQLAALKDSLLVTNQINGNMRKRTPRCKNT</sequence>
<organism evidence="1 2">
    <name type="scientific">Lactuca sativa</name>
    <name type="common">Garden lettuce</name>
    <dbReference type="NCBI Taxonomy" id="4236"/>
    <lineage>
        <taxon>Eukaryota</taxon>
        <taxon>Viridiplantae</taxon>
        <taxon>Streptophyta</taxon>
        <taxon>Embryophyta</taxon>
        <taxon>Tracheophyta</taxon>
        <taxon>Spermatophyta</taxon>
        <taxon>Magnoliopsida</taxon>
        <taxon>eudicotyledons</taxon>
        <taxon>Gunneridae</taxon>
        <taxon>Pentapetalae</taxon>
        <taxon>asterids</taxon>
        <taxon>campanulids</taxon>
        <taxon>Asterales</taxon>
        <taxon>Asteraceae</taxon>
        <taxon>Cichorioideae</taxon>
        <taxon>Cichorieae</taxon>
        <taxon>Lactucinae</taxon>
        <taxon>Lactuca</taxon>
    </lineage>
</organism>
<dbReference type="SUPFAM" id="SSF53098">
    <property type="entry name" value="Ribonuclease H-like"/>
    <property type="match status" value="1"/>
</dbReference>
<dbReference type="Proteomes" id="UP000235145">
    <property type="component" value="Unassembled WGS sequence"/>
</dbReference>
<gene>
    <name evidence="1" type="ORF">LSAT_V11C400160500</name>
</gene>
<protein>
    <recommendedName>
        <fullName evidence="3">RNase H type-1 domain-containing protein</fullName>
    </recommendedName>
</protein>
<dbReference type="InterPro" id="IPR012337">
    <property type="entry name" value="RNaseH-like_sf"/>
</dbReference>
<evidence type="ECO:0000313" key="1">
    <source>
        <dbReference type="EMBL" id="KAJ0209621.1"/>
    </source>
</evidence>
<dbReference type="GO" id="GO:0003676">
    <property type="term" value="F:nucleic acid binding"/>
    <property type="evidence" value="ECO:0007669"/>
    <property type="project" value="InterPro"/>
</dbReference>